<feature type="compositionally biased region" description="Basic residues" evidence="1">
    <location>
        <begin position="114"/>
        <end position="124"/>
    </location>
</feature>
<proteinExistence type="predicted"/>
<evidence type="ECO:0000256" key="1">
    <source>
        <dbReference type="SAM" id="MobiDB-lite"/>
    </source>
</evidence>
<evidence type="ECO:0000313" key="2">
    <source>
        <dbReference type="EMBL" id="KAF9603380.1"/>
    </source>
</evidence>
<reference evidence="2 3" key="1">
    <citation type="submission" date="2020-10" db="EMBL/GenBank/DDBJ databases">
        <title>The Coptis chinensis genome and diversification of protoberbering-type alkaloids.</title>
        <authorList>
            <person name="Wang B."/>
            <person name="Shu S."/>
            <person name="Song C."/>
            <person name="Liu Y."/>
        </authorList>
    </citation>
    <scope>NUCLEOTIDE SEQUENCE [LARGE SCALE GENOMIC DNA]</scope>
    <source>
        <strain evidence="2">HL-2020</strain>
        <tissue evidence="2">Leaf</tissue>
    </source>
</reference>
<keyword evidence="3" id="KW-1185">Reference proteome</keyword>
<dbReference type="EMBL" id="JADFTS010000006">
    <property type="protein sequence ID" value="KAF9603380.1"/>
    <property type="molecule type" value="Genomic_DNA"/>
</dbReference>
<evidence type="ECO:0000313" key="3">
    <source>
        <dbReference type="Proteomes" id="UP000631114"/>
    </source>
</evidence>
<dbReference type="AlphaFoldDB" id="A0A835HM52"/>
<feature type="region of interest" description="Disordered" evidence="1">
    <location>
        <begin position="93"/>
        <end position="233"/>
    </location>
</feature>
<name>A0A835HM52_9MAGN</name>
<dbReference type="OrthoDB" id="2007900at2759"/>
<organism evidence="2 3">
    <name type="scientific">Coptis chinensis</name>
    <dbReference type="NCBI Taxonomy" id="261450"/>
    <lineage>
        <taxon>Eukaryota</taxon>
        <taxon>Viridiplantae</taxon>
        <taxon>Streptophyta</taxon>
        <taxon>Embryophyta</taxon>
        <taxon>Tracheophyta</taxon>
        <taxon>Spermatophyta</taxon>
        <taxon>Magnoliopsida</taxon>
        <taxon>Ranunculales</taxon>
        <taxon>Ranunculaceae</taxon>
        <taxon>Coptidoideae</taxon>
        <taxon>Coptis</taxon>
    </lineage>
</organism>
<comment type="caution">
    <text evidence="2">The sequence shown here is derived from an EMBL/GenBank/DDBJ whole genome shotgun (WGS) entry which is preliminary data.</text>
</comment>
<feature type="non-terminal residue" evidence="2">
    <location>
        <position position="1"/>
    </location>
</feature>
<accession>A0A835HM52</accession>
<feature type="compositionally biased region" description="Basic residues" evidence="1">
    <location>
        <begin position="137"/>
        <end position="146"/>
    </location>
</feature>
<evidence type="ECO:0008006" key="4">
    <source>
        <dbReference type="Google" id="ProtNLM"/>
    </source>
</evidence>
<protein>
    <recommendedName>
        <fullName evidence="4">SWIM-type domain-containing protein</fullName>
    </recommendedName>
</protein>
<dbReference type="Proteomes" id="UP000631114">
    <property type="component" value="Unassembled WGS sequence"/>
</dbReference>
<sequence>MTLIRKRKLIANSLDGNDVVARVKKIYETMKKGVTDYNWTSSNDYELIVTCKEGQRWTVNIHDHTCECKKWMCSDYLTMAAYRKTYEEGVRPIPNSDDWLEPPHVCPPPPLKRPAGRPKKNRKRDSKEERPPGSNLRQKRKMKCSKCKCEGHNKATSKGPSAAQIAQRDGIDIETTRGRGKGRGRGQRITEPSQASGGNGIGQSIGGPSLASGGQNRPAAGQSAPDAGPRSQF</sequence>
<gene>
    <name evidence="2" type="ORF">IFM89_035625</name>
</gene>